<dbReference type="AlphaFoldDB" id="A0A979G798"/>
<accession>A0A979G798</accession>
<organism evidence="1 2">
    <name type="scientific">Chitinophaga pinensis (strain ATCC 43595 / DSM 2588 / LMG 13176 / NBRC 15968 / NCIMB 11800 / UQM 2034)</name>
    <dbReference type="NCBI Taxonomy" id="485918"/>
    <lineage>
        <taxon>Bacteria</taxon>
        <taxon>Pseudomonadati</taxon>
        <taxon>Bacteroidota</taxon>
        <taxon>Chitinophagia</taxon>
        <taxon>Chitinophagales</taxon>
        <taxon>Chitinophagaceae</taxon>
        <taxon>Chitinophaga</taxon>
    </lineage>
</organism>
<evidence type="ECO:0000313" key="1">
    <source>
        <dbReference type="EMBL" id="ACU62229.1"/>
    </source>
</evidence>
<name>A0A979G798_CHIPD</name>
<dbReference type="KEGG" id="cpi:Cpin_4795"/>
<sequence length="77" mass="8943">MKVIHIEWLSVEAREAIVTISDDILEFVCFAHPFDLESELDPKIAGVPVYLRSTDELDEWECGRSGWMMAREVEKLF</sequence>
<dbReference type="RefSeq" id="WP_012792397.1">
    <property type="nucleotide sequence ID" value="NC_013132.1"/>
</dbReference>
<evidence type="ECO:0000313" key="2">
    <source>
        <dbReference type="Proteomes" id="UP000002215"/>
    </source>
</evidence>
<reference evidence="1 2" key="2">
    <citation type="journal article" date="2010" name="Stand. Genomic Sci.">
        <title>Complete genome sequence of Chitinophaga pinensis type strain (UQM 2034).</title>
        <authorList>
            <person name="Glavina Del Rio T."/>
            <person name="Abt B."/>
            <person name="Spring S."/>
            <person name="Lapidus A."/>
            <person name="Nolan M."/>
            <person name="Tice H."/>
            <person name="Copeland A."/>
            <person name="Cheng J.F."/>
            <person name="Chen F."/>
            <person name="Bruce D."/>
            <person name="Goodwin L."/>
            <person name="Pitluck S."/>
            <person name="Ivanova N."/>
            <person name="Mavromatis K."/>
            <person name="Mikhailova N."/>
            <person name="Pati A."/>
            <person name="Chen A."/>
            <person name="Palaniappan K."/>
            <person name="Land M."/>
            <person name="Hauser L."/>
            <person name="Chang Y.J."/>
            <person name="Jeffries C.D."/>
            <person name="Chain P."/>
            <person name="Saunders E."/>
            <person name="Detter J.C."/>
            <person name="Brettin T."/>
            <person name="Rohde M."/>
            <person name="Goker M."/>
            <person name="Bristow J."/>
            <person name="Eisen J.A."/>
            <person name="Markowitz V."/>
            <person name="Hugenholtz P."/>
            <person name="Kyrpides N.C."/>
            <person name="Klenk H.P."/>
            <person name="Lucas S."/>
        </authorList>
    </citation>
    <scope>NUCLEOTIDE SEQUENCE [LARGE SCALE GENOMIC DNA]</scope>
    <source>
        <strain evidence="2">ATCC 43595 / DSM 2588 / LMG 13176 / NBRC 15968 / NCIMB 11800 / UQM 2034</strain>
    </source>
</reference>
<dbReference type="EMBL" id="CP001699">
    <property type="protein sequence ID" value="ACU62229.1"/>
    <property type="molecule type" value="Genomic_DNA"/>
</dbReference>
<protein>
    <submittedName>
        <fullName evidence="1">Uncharacterized protein</fullName>
    </submittedName>
</protein>
<proteinExistence type="predicted"/>
<reference evidence="2" key="1">
    <citation type="submission" date="2009-08" db="EMBL/GenBank/DDBJ databases">
        <title>The complete genome of Chitinophaga pinensis DSM 2588.</title>
        <authorList>
            <consortium name="US DOE Joint Genome Institute (JGI-PGF)"/>
            <person name="Lucas S."/>
            <person name="Copeland A."/>
            <person name="Lapidus A."/>
            <person name="Glavina del Rio T."/>
            <person name="Dalin E."/>
            <person name="Tice H."/>
            <person name="Bruce D."/>
            <person name="Goodwin L."/>
            <person name="Pitluck S."/>
            <person name="Kyrpides N."/>
            <person name="Mavromatis K."/>
            <person name="Ivanova N."/>
            <person name="Mikhailova N."/>
            <person name="Sims D."/>
            <person name="Meinche L."/>
            <person name="Brettin T."/>
            <person name="Detter J.C."/>
            <person name="Han C."/>
            <person name="Larimer F."/>
            <person name="Land M."/>
            <person name="Hauser L."/>
            <person name="Markowitz V."/>
            <person name="Cheng J.-F."/>
            <person name="Hugenholtz P."/>
            <person name="Woyke T."/>
            <person name="Wu D."/>
            <person name="Spring S."/>
            <person name="Klenk H.-P."/>
            <person name="Eisen J.A."/>
        </authorList>
    </citation>
    <scope>NUCLEOTIDE SEQUENCE [LARGE SCALE GENOMIC DNA]</scope>
    <source>
        <strain evidence="2">ATCC 43595 / DSM 2588 / LMG 13176 / NBRC 15968 / NCIMB 11800 / UQM 2034</strain>
    </source>
</reference>
<dbReference type="OrthoDB" id="7007761at2"/>
<dbReference type="Proteomes" id="UP000002215">
    <property type="component" value="Chromosome"/>
</dbReference>
<gene>
    <name evidence="1" type="ordered locus">Cpin_4795</name>
</gene>